<reference evidence="1 2" key="1">
    <citation type="journal article" date="2006" name="Proc. Natl. Acad. Sci. U.S.A.">
        <title>Evolution of sensory complexity recorded in a myxobacterial genome.</title>
        <authorList>
            <person name="Goldman B.S."/>
            <person name="Nierman W.C."/>
            <person name="Kaiser D."/>
            <person name="Slater S.C."/>
            <person name="Durkin A.S."/>
            <person name="Eisen J.A."/>
            <person name="Ronning C.M."/>
            <person name="Barbazuk W.B."/>
            <person name="Blanchard M."/>
            <person name="Field C."/>
            <person name="Halling C."/>
            <person name="Hinkle G."/>
            <person name="Iartchuk O."/>
            <person name="Kim H.S."/>
            <person name="Mackenzie C."/>
            <person name="Madupu R."/>
            <person name="Miller N."/>
            <person name="Shvartsbeyn A."/>
            <person name="Sullivan S.A."/>
            <person name="Vaudin M."/>
            <person name="Wiegand R."/>
            <person name="Kaplan H.B."/>
        </authorList>
    </citation>
    <scope>NUCLEOTIDE SEQUENCE [LARGE SCALE GENOMIC DNA]</scope>
    <source>
        <strain evidence="2">DK1622</strain>
    </source>
</reference>
<dbReference type="STRING" id="246197.MXAN_2751"/>
<dbReference type="InterPro" id="IPR036457">
    <property type="entry name" value="PPM-type-like_dom_sf"/>
</dbReference>
<proteinExistence type="predicted"/>
<protein>
    <submittedName>
        <fullName evidence="1">Uncharacterized protein</fullName>
    </submittedName>
</protein>
<evidence type="ECO:0000313" key="2">
    <source>
        <dbReference type="Proteomes" id="UP000002402"/>
    </source>
</evidence>
<accession>Q1D8Q5</accession>
<organism evidence="1 2">
    <name type="scientific">Myxococcus xanthus (strain DK1622)</name>
    <dbReference type="NCBI Taxonomy" id="246197"/>
    <lineage>
        <taxon>Bacteria</taxon>
        <taxon>Pseudomonadati</taxon>
        <taxon>Myxococcota</taxon>
        <taxon>Myxococcia</taxon>
        <taxon>Myxococcales</taxon>
        <taxon>Cystobacterineae</taxon>
        <taxon>Myxococcaceae</taxon>
        <taxon>Myxococcus</taxon>
    </lineage>
</organism>
<dbReference type="Proteomes" id="UP000002402">
    <property type="component" value="Chromosome"/>
</dbReference>
<dbReference type="AlphaFoldDB" id="Q1D8Q5"/>
<dbReference type="EnsemblBacteria" id="ABF88230">
    <property type="protein sequence ID" value="ABF88230"/>
    <property type="gene ID" value="MXAN_2751"/>
</dbReference>
<gene>
    <name evidence="1" type="ordered locus">MXAN_2751</name>
</gene>
<evidence type="ECO:0000313" key="1">
    <source>
        <dbReference type="EMBL" id="ABF88230.1"/>
    </source>
</evidence>
<name>Q1D8Q5_MYXXD</name>
<dbReference type="eggNOG" id="COG2208">
    <property type="taxonomic scope" value="Bacteria"/>
</dbReference>
<dbReference type="Gene3D" id="3.60.40.10">
    <property type="entry name" value="PPM-type phosphatase domain"/>
    <property type="match status" value="1"/>
</dbReference>
<dbReference type="KEGG" id="mxa:MXAN_2751"/>
<dbReference type="EMBL" id="CP000113">
    <property type="protein sequence ID" value="ABF88230.1"/>
    <property type="molecule type" value="Genomic_DNA"/>
</dbReference>
<dbReference type="HOGENOM" id="CLU_2789596_0_0_7"/>
<sequence>MAVRLAVAHRSRPKVGALENGDGFMVRQECARTLVAVVDALGHGPVAAQMLAEEMLGLVLPAPTKSSV</sequence>
<keyword evidence="2" id="KW-1185">Reference proteome</keyword>